<evidence type="ECO:0000256" key="1">
    <source>
        <dbReference type="ARBA" id="ARBA00008324"/>
    </source>
</evidence>
<feature type="domain" description="Thioesterase" evidence="3">
    <location>
        <begin position="46"/>
        <end position="121"/>
    </location>
</feature>
<dbReference type="EMBL" id="FZNS01000004">
    <property type="protein sequence ID" value="SNR62858.1"/>
    <property type="molecule type" value="Genomic_DNA"/>
</dbReference>
<dbReference type="InterPro" id="IPR029069">
    <property type="entry name" value="HotDog_dom_sf"/>
</dbReference>
<dbReference type="RefSeq" id="WP_045688247.1">
    <property type="nucleotide sequence ID" value="NZ_FZNS01000004.1"/>
</dbReference>
<dbReference type="PANTHER" id="PTHR43240:SF5">
    <property type="entry name" value="1,4-DIHYDROXY-2-NAPHTHOYL-COA THIOESTERASE 1"/>
    <property type="match status" value="1"/>
</dbReference>
<dbReference type="InterPro" id="IPR003736">
    <property type="entry name" value="PAAI_dom"/>
</dbReference>
<evidence type="ECO:0000259" key="3">
    <source>
        <dbReference type="Pfam" id="PF03061"/>
    </source>
</evidence>
<protein>
    <submittedName>
        <fullName evidence="4">Uncharacterized domain 1-containing protein</fullName>
    </submittedName>
</protein>
<dbReference type="CDD" id="cd03443">
    <property type="entry name" value="PaaI_thioesterase"/>
    <property type="match status" value="1"/>
</dbReference>
<evidence type="ECO:0000313" key="4">
    <source>
        <dbReference type="EMBL" id="SNR62858.1"/>
    </source>
</evidence>
<evidence type="ECO:0000256" key="2">
    <source>
        <dbReference type="ARBA" id="ARBA00022801"/>
    </source>
</evidence>
<dbReference type="InterPro" id="IPR006683">
    <property type="entry name" value="Thioestr_dom"/>
</dbReference>
<dbReference type="Gene3D" id="3.10.129.10">
    <property type="entry name" value="Hotdog Thioesterase"/>
    <property type="match status" value="1"/>
</dbReference>
<keyword evidence="2" id="KW-0378">Hydrolase</keyword>
<sequence length="144" mass="15375">MTLEQLNQWVSNRPTLADALGIELTALTDEYLEGRMPVDGRTHQPMGLLHGGASVALAETLGSVAAATKIDPTKQACVGLEINANHLKGVRDGYVLGRATALHVGRSTQVWEIRITHEETGALVCISRITMAVIDLPAAKPQQA</sequence>
<reference evidence="5" key="1">
    <citation type="submission" date="2017-06" db="EMBL/GenBank/DDBJ databases">
        <authorList>
            <person name="Varghese N."/>
            <person name="Submissions S."/>
        </authorList>
    </citation>
    <scope>NUCLEOTIDE SEQUENCE [LARGE SCALE GENOMIC DNA]</scope>
    <source>
        <strain evidence="5">DSM 28041</strain>
    </source>
</reference>
<dbReference type="NCBIfam" id="TIGR00369">
    <property type="entry name" value="unchar_dom_1"/>
    <property type="match status" value="1"/>
</dbReference>
<dbReference type="GO" id="GO:0005829">
    <property type="term" value="C:cytosol"/>
    <property type="evidence" value="ECO:0007669"/>
    <property type="project" value="TreeGrafter"/>
</dbReference>
<gene>
    <name evidence="4" type="ORF">SAMN06269173_104431</name>
</gene>
<proteinExistence type="inferred from homology"/>
<dbReference type="GO" id="GO:0061522">
    <property type="term" value="F:1,4-dihydroxy-2-naphthoyl-CoA thioesterase activity"/>
    <property type="evidence" value="ECO:0007669"/>
    <property type="project" value="TreeGrafter"/>
</dbReference>
<dbReference type="Proteomes" id="UP000198310">
    <property type="component" value="Unassembled WGS sequence"/>
</dbReference>
<comment type="similarity">
    <text evidence="1">Belongs to the thioesterase PaaI family.</text>
</comment>
<dbReference type="SUPFAM" id="SSF54637">
    <property type="entry name" value="Thioesterase/thiol ester dehydrase-isomerase"/>
    <property type="match status" value="1"/>
</dbReference>
<dbReference type="AlphaFoldDB" id="A0A238XWB5"/>
<keyword evidence="5" id="KW-1185">Reference proteome</keyword>
<dbReference type="Pfam" id="PF03061">
    <property type="entry name" value="4HBT"/>
    <property type="match status" value="1"/>
</dbReference>
<name>A0A238XWB5_9BACT</name>
<organism evidence="4 5">
    <name type="scientific">Hymenobacter mucosus</name>
    <dbReference type="NCBI Taxonomy" id="1411120"/>
    <lineage>
        <taxon>Bacteria</taxon>
        <taxon>Pseudomonadati</taxon>
        <taxon>Bacteroidota</taxon>
        <taxon>Cytophagia</taxon>
        <taxon>Cytophagales</taxon>
        <taxon>Hymenobacteraceae</taxon>
        <taxon>Hymenobacter</taxon>
    </lineage>
</organism>
<evidence type="ECO:0000313" key="5">
    <source>
        <dbReference type="Proteomes" id="UP000198310"/>
    </source>
</evidence>
<dbReference type="PANTHER" id="PTHR43240">
    <property type="entry name" value="1,4-DIHYDROXY-2-NAPHTHOYL-COA THIOESTERASE 1"/>
    <property type="match status" value="1"/>
</dbReference>
<accession>A0A238XWB5</accession>